<dbReference type="AlphaFoldDB" id="A0A0F9AZU8"/>
<reference evidence="2" key="1">
    <citation type="journal article" date="2015" name="Nature">
        <title>Complex archaea that bridge the gap between prokaryotes and eukaryotes.</title>
        <authorList>
            <person name="Spang A."/>
            <person name="Saw J.H."/>
            <person name="Jorgensen S.L."/>
            <person name="Zaremba-Niedzwiedzka K."/>
            <person name="Martijn J."/>
            <person name="Lind A.E."/>
            <person name="van Eijk R."/>
            <person name="Schleper C."/>
            <person name="Guy L."/>
            <person name="Ettema T.J."/>
        </authorList>
    </citation>
    <scope>NUCLEOTIDE SEQUENCE</scope>
</reference>
<dbReference type="Pfam" id="PF13472">
    <property type="entry name" value="Lipase_GDSL_2"/>
    <property type="match status" value="1"/>
</dbReference>
<dbReference type="InterPro" id="IPR051532">
    <property type="entry name" value="Ester_Hydrolysis_Enzymes"/>
</dbReference>
<protein>
    <recommendedName>
        <fullName evidence="1">SGNH hydrolase-type esterase domain-containing protein</fullName>
    </recommendedName>
</protein>
<dbReference type="PANTHER" id="PTHR30383">
    <property type="entry name" value="THIOESTERASE 1/PROTEASE 1/LYSOPHOSPHOLIPASE L1"/>
    <property type="match status" value="1"/>
</dbReference>
<comment type="caution">
    <text evidence="2">The sequence shown here is derived from an EMBL/GenBank/DDBJ whole genome shotgun (WGS) entry which is preliminary data.</text>
</comment>
<dbReference type="InterPro" id="IPR036514">
    <property type="entry name" value="SGNH_hydro_sf"/>
</dbReference>
<evidence type="ECO:0000259" key="1">
    <source>
        <dbReference type="Pfam" id="PF13472"/>
    </source>
</evidence>
<organism evidence="2">
    <name type="scientific">marine sediment metagenome</name>
    <dbReference type="NCBI Taxonomy" id="412755"/>
    <lineage>
        <taxon>unclassified sequences</taxon>
        <taxon>metagenomes</taxon>
        <taxon>ecological metagenomes</taxon>
    </lineage>
</organism>
<proteinExistence type="predicted"/>
<accession>A0A0F9AZU8</accession>
<feature type="non-terminal residue" evidence="2">
    <location>
        <position position="1"/>
    </location>
</feature>
<dbReference type="GO" id="GO:0004622">
    <property type="term" value="F:phosphatidylcholine lysophospholipase activity"/>
    <property type="evidence" value="ECO:0007669"/>
    <property type="project" value="TreeGrafter"/>
</dbReference>
<dbReference type="PANTHER" id="PTHR30383:SF24">
    <property type="entry name" value="THIOESTERASE 1_PROTEASE 1_LYSOPHOSPHOLIPASE L1"/>
    <property type="match status" value="1"/>
</dbReference>
<feature type="domain" description="SGNH hydrolase-type esterase" evidence="1">
    <location>
        <begin position="5"/>
        <end position="166"/>
    </location>
</feature>
<dbReference type="Gene3D" id="3.40.50.1110">
    <property type="entry name" value="SGNH hydrolase"/>
    <property type="match status" value="1"/>
</dbReference>
<name>A0A0F9AZU8_9ZZZZ</name>
<evidence type="ECO:0000313" key="2">
    <source>
        <dbReference type="EMBL" id="KKK83904.1"/>
    </source>
</evidence>
<dbReference type="InterPro" id="IPR013830">
    <property type="entry name" value="SGNH_hydro"/>
</dbReference>
<gene>
    <name evidence="2" type="ORF">LCGC14_2788720</name>
</gene>
<dbReference type="SUPFAM" id="SSF52266">
    <property type="entry name" value="SGNH hydrolase"/>
    <property type="match status" value="1"/>
</dbReference>
<sequence>GSIVAIGDSLTEGLGVEEEFAYPALLERQLMARGHRYRVINAGISGETSSGTLSRIKWVLRIDPDIAILVIGANDGLRGVNSDYIKSNITKIVQSLKANDVIVVLGGMRIVQNLGETYTTAFSKIYQEIAETEKVILIPFFLEGVAGEPKLNQTDGIHPTAKGYRRIVENIYPYVVEAIKINALIPRSF</sequence>
<dbReference type="EMBL" id="LAZR01052015">
    <property type="protein sequence ID" value="KKK83904.1"/>
    <property type="molecule type" value="Genomic_DNA"/>
</dbReference>
<dbReference type="CDD" id="cd01822">
    <property type="entry name" value="Lysophospholipase_L1_like"/>
    <property type="match status" value="1"/>
</dbReference>